<evidence type="ECO:0000256" key="1">
    <source>
        <dbReference type="SAM" id="MobiDB-lite"/>
    </source>
</evidence>
<dbReference type="AlphaFoldDB" id="A0A0F9BWF1"/>
<dbReference type="EMBL" id="LAZR01035914">
    <property type="protein sequence ID" value="KKL26225.1"/>
    <property type="molecule type" value="Genomic_DNA"/>
</dbReference>
<proteinExistence type="predicted"/>
<feature type="compositionally biased region" description="Low complexity" evidence="1">
    <location>
        <begin position="1"/>
        <end position="21"/>
    </location>
</feature>
<sequence length="114" mass="12233">TASPPSTSPSDTASPSTKPPSGSSASVAPRLLDGRAVVLLEKSVWLAFGGREDVEPLIWYCGSVPAFKPACVAWVPYPGSKNCWYDNEHQRGATANFMRLLAEGEHPNWSEESA</sequence>
<name>A0A0F9BWF1_9ZZZZ</name>
<feature type="non-terminal residue" evidence="2">
    <location>
        <position position="1"/>
    </location>
</feature>
<comment type="caution">
    <text evidence="2">The sequence shown here is derived from an EMBL/GenBank/DDBJ whole genome shotgun (WGS) entry which is preliminary data.</text>
</comment>
<accession>A0A0F9BWF1</accession>
<protein>
    <submittedName>
        <fullName evidence="2">Uncharacterized protein</fullName>
    </submittedName>
</protein>
<feature type="region of interest" description="Disordered" evidence="1">
    <location>
        <begin position="1"/>
        <end position="27"/>
    </location>
</feature>
<reference evidence="2" key="1">
    <citation type="journal article" date="2015" name="Nature">
        <title>Complex archaea that bridge the gap between prokaryotes and eukaryotes.</title>
        <authorList>
            <person name="Spang A."/>
            <person name="Saw J.H."/>
            <person name="Jorgensen S.L."/>
            <person name="Zaremba-Niedzwiedzka K."/>
            <person name="Martijn J."/>
            <person name="Lind A.E."/>
            <person name="van Eijk R."/>
            <person name="Schleper C."/>
            <person name="Guy L."/>
            <person name="Ettema T.J."/>
        </authorList>
    </citation>
    <scope>NUCLEOTIDE SEQUENCE</scope>
</reference>
<organism evidence="2">
    <name type="scientific">marine sediment metagenome</name>
    <dbReference type="NCBI Taxonomy" id="412755"/>
    <lineage>
        <taxon>unclassified sequences</taxon>
        <taxon>metagenomes</taxon>
        <taxon>ecological metagenomes</taxon>
    </lineage>
</organism>
<gene>
    <name evidence="2" type="ORF">LCGC14_2397460</name>
</gene>
<evidence type="ECO:0000313" key="2">
    <source>
        <dbReference type="EMBL" id="KKL26225.1"/>
    </source>
</evidence>